<dbReference type="AlphaFoldDB" id="A0AA36GSC9"/>
<evidence type="ECO:0000313" key="2">
    <source>
        <dbReference type="Proteomes" id="UP001176961"/>
    </source>
</evidence>
<organism evidence="1 2">
    <name type="scientific">Cylicocyclus nassatus</name>
    <name type="common">Nematode worm</name>
    <dbReference type="NCBI Taxonomy" id="53992"/>
    <lineage>
        <taxon>Eukaryota</taxon>
        <taxon>Metazoa</taxon>
        <taxon>Ecdysozoa</taxon>
        <taxon>Nematoda</taxon>
        <taxon>Chromadorea</taxon>
        <taxon>Rhabditida</taxon>
        <taxon>Rhabditina</taxon>
        <taxon>Rhabditomorpha</taxon>
        <taxon>Strongyloidea</taxon>
        <taxon>Strongylidae</taxon>
        <taxon>Cylicocyclus</taxon>
    </lineage>
</organism>
<dbReference type="EMBL" id="CATQJL010000223">
    <property type="protein sequence ID" value="CAJ0597451.1"/>
    <property type="molecule type" value="Genomic_DNA"/>
</dbReference>
<sequence>MNLLFFFFFLGACFLGLTNAEIFTPEKWKRYMECMKKCKAAKSICERKCLYEIHMGMKKNSA</sequence>
<protein>
    <submittedName>
        <fullName evidence="1">Uncharacterized protein</fullName>
    </submittedName>
</protein>
<keyword evidence="2" id="KW-1185">Reference proteome</keyword>
<gene>
    <name evidence="1" type="ORF">CYNAS_LOCUS9434</name>
</gene>
<evidence type="ECO:0000313" key="1">
    <source>
        <dbReference type="EMBL" id="CAJ0597451.1"/>
    </source>
</evidence>
<reference evidence="1" key="1">
    <citation type="submission" date="2023-07" db="EMBL/GenBank/DDBJ databases">
        <authorList>
            <consortium name="CYATHOMIX"/>
        </authorList>
    </citation>
    <scope>NUCLEOTIDE SEQUENCE</scope>
    <source>
        <strain evidence="1">N/A</strain>
    </source>
</reference>
<name>A0AA36GSC9_CYLNA</name>
<comment type="caution">
    <text evidence="1">The sequence shown here is derived from an EMBL/GenBank/DDBJ whole genome shotgun (WGS) entry which is preliminary data.</text>
</comment>
<dbReference type="Proteomes" id="UP001176961">
    <property type="component" value="Unassembled WGS sequence"/>
</dbReference>
<accession>A0AA36GSC9</accession>
<proteinExistence type="predicted"/>